<organism evidence="6 7">
    <name type="scientific">Bodo saltans</name>
    <name type="common">Flagellated protozoan</name>
    <dbReference type="NCBI Taxonomy" id="75058"/>
    <lineage>
        <taxon>Eukaryota</taxon>
        <taxon>Discoba</taxon>
        <taxon>Euglenozoa</taxon>
        <taxon>Kinetoplastea</taxon>
        <taxon>Metakinetoplastina</taxon>
        <taxon>Eubodonida</taxon>
        <taxon>Bodonidae</taxon>
        <taxon>Bodo</taxon>
    </lineage>
</organism>
<evidence type="ECO:0000259" key="5">
    <source>
        <dbReference type="Pfam" id="PF17815"/>
    </source>
</evidence>
<dbReference type="Proteomes" id="UP000051952">
    <property type="component" value="Unassembled WGS sequence"/>
</dbReference>
<keyword evidence="3" id="KW-0720">Serine protease</keyword>
<dbReference type="OrthoDB" id="4217619at2759"/>
<dbReference type="InterPro" id="IPR046449">
    <property type="entry name" value="DEGP_PDZ_sf"/>
</dbReference>
<protein>
    <submittedName>
        <fullName evidence="6">Serine protease, putative</fullName>
    </submittedName>
</protein>
<evidence type="ECO:0000256" key="3">
    <source>
        <dbReference type="ARBA" id="ARBA00022825"/>
    </source>
</evidence>
<proteinExistence type="predicted"/>
<dbReference type="InterPro" id="IPR041517">
    <property type="entry name" value="DEGP_PDZ"/>
</dbReference>
<feature type="compositionally biased region" description="Low complexity" evidence="4">
    <location>
        <begin position="23"/>
        <end position="46"/>
    </location>
</feature>
<dbReference type="GO" id="GO:0004252">
    <property type="term" value="F:serine-type endopeptidase activity"/>
    <property type="evidence" value="ECO:0007669"/>
    <property type="project" value="TreeGrafter"/>
</dbReference>
<feature type="domain" description="Protease Do-like PDZ" evidence="5">
    <location>
        <begin position="80"/>
        <end position="192"/>
    </location>
</feature>
<dbReference type="Pfam" id="PF17815">
    <property type="entry name" value="PDZ_3"/>
    <property type="match status" value="1"/>
</dbReference>
<sequence length="253" mass="28098">MVHVCPPGKDMELKVLRKRHDSAAPSSPPAALAAADSTTTTTTTTPEPKEEKKVTPDVEELTITLRPRSVGHLVRPNLQTSEFHEKPKYCVFGGLVFSTLTHPLLAEWGDQWYNTAPRWLVEQLSGNCTADRDEVVVVVQVMPHPVNQSYESMYARIVTQVDGVDVRNFAHFRSLVKQHRDRFTSVGSSSSSSLAAGDDAKRSMDEQGDFANLILQTRAQGDLTKVAVLPIEAAIAADRELEHVYQIPPQRWD</sequence>
<gene>
    <name evidence="6" type="ORF">BSAL_14650</name>
</gene>
<name>A0A0S4KGQ2_BODSA</name>
<feature type="compositionally biased region" description="Basic and acidic residues" evidence="4">
    <location>
        <begin position="47"/>
        <end position="56"/>
    </location>
</feature>
<feature type="region of interest" description="Disordered" evidence="4">
    <location>
        <begin position="16"/>
        <end position="58"/>
    </location>
</feature>
<dbReference type="EMBL" id="CYKH01001629">
    <property type="protein sequence ID" value="CUI14791.1"/>
    <property type="molecule type" value="Genomic_DNA"/>
</dbReference>
<accession>A0A0S4KGQ2</accession>
<dbReference type="Gene3D" id="3.20.190.20">
    <property type="match status" value="1"/>
</dbReference>
<dbReference type="VEuPathDB" id="TriTrypDB:BSAL_14650"/>
<dbReference type="PANTHER" id="PTHR45980">
    <property type="match status" value="1"/>
</dbReference>
<keyword evidence="2" id="KW-0378">Hydrolase</keyword>
<dbReference type="PANTHER" id="PTHR45980:SF9">
    <property type="entry name" value="PROTEASE DO-LIKE 10, MITOCHONDRIAL-RELATED"/>
    <property type="match status" value="1"/>
</dbReference>
<evidence type="ECO:0000256" key="4">
    <source>
        <dbReference type="SAM" id="MobiDB-lite"/>
    </source>
</evidence>
<reference evidence="7" key="1">
    <citation type="submission" date="2015-09" db="EMBL/GenBank/DDBJ databases">
        <authorList>
            <consortium name="Pathogen Informatics"/>
        </authorList>
    </citation>
    <scope>NUCLEOTIDE SEQUENCE [LARGE SCALE GENOMIC DNA]</scope>
    <source>
        <strain evidence="7">Lake Konstanz</strain>
    </source>
</reference>
<keyword evidence="7" id="KW-1185">Reference proteome</keyword>
<keyword evidence="1 6" id="KW-0645">Protease</keyword>
<dbReference type="AlphaFoldDB" id="A0A0S4KGQ2"/>
<dbReference type="GO" id="GO:0006508">
    <property type="term" value="P:proteolysis"/>
    <property type="evidence" value="ECO:0007669"/>
    <property type="project" value="UniProtKB-KW"/>
</dbReference>
<evidence type="ECO:0000256" key="1">
    <source>
        <dbReference type="ARBA" id="ARBA00022670"/>
    </source>
</evidence>
<evidence type="ECO:0000256" key="2">
    <source>
        <dbReference type="ARBA" id="ARBA00022801"/>
    </source>
</evidence>
<evidence type="ECO:0000313" key="7">
    <source>
        <dbReference type="Proteomes" id="UP000051952"/>
    </source>
</evidence>
<evidence type="ECO:0000313" key="6">
    <source>
        <dbReference type="EMBL" id="CUI14791.1"/>
    </source>
</evidence>